<keyword evidence="3" id="KW-0378">Hydrolase</keyword>
<dbReference type="InterPro" id="IPR001995">
    <property type="entry name" value="Peptidase_A2_cat"/>
</dbReference>
<dbReference type="AlphaFoldDB" id="A0A8X6SI02"/>
<feature type="coiled-coil region" evidence="6">
    <location>
        <begin position="44"/>
        <end position="95"/>
    </location>
</feature>
<dbReference type="InterPro" id="IPR001878">
    <property type="entry name" value="Znf_CCHC"/>
</dbReference>
<evidence type="ECO:0000313" key="10">
    <source>
        <dbReference type="Proteomes" id="UP000887159"/>
    </source>
</evidence>
<dbReference type="GO" id="GO:0006508">
    <property type="term" value="P:proteolysis"/>
    <property type="evidence" value="ECO:0007669"/>
    <property type="project" value="InterPro"/>
</dbReference>
<dbReference type="Pfam" id="PF17921">
    <property type="entry name" value="Integrase_H2C2"/>
    <property type="match status" value="1"/>
</dbReference>
<dbReference type="InterPro" id="IPR021109">
    <property type="entry name" value="Peptidase_aspartic_dom_sf"/>
</dbReference>
<dbReference type="SUPFAM" id="SSF57756">
    <property type="entry name" value="Retrovirus zinc finger-like domains"/>
    <property type="match status" value="1"/>
</dbReference>
<dbReference type="EMBL" id="BMAU01021272">
    <property type="protein sequence ID" value="GFY07338.1"/>
    <property type="molecule type" value="Genomic_DNA"/>
</dbReference>
<dbReference type="CDD" id="cd00303">
    <property type="entry name" value="retropepsin_like"/>
    <property type="match status" value="1"/>
</dbReference>
<dbReference type="PANTHER" id="PTHR46888:SF1">
    <property type="entry name" value="RIBONUCLEASE H"/>
    <property type="match status" value="1"/>
</dbReference>
<gene>
    <name evidence="9" type="primary">X975_15680</name>
    <name evidence="9" type="ORF">TNCV_5085242</name>
</gene>
<dbReference type="SMART" id="SM00343">
    <property type="entry name" value="ZnF_C2HC"/>
    <property type="match status" value="1"/>
</dbReference>
<keyword evidence="6" id="KW-0175">Coiled coil</keyword>
<keyword evidence="1" id="KW-0808">Transferase</keyword>
<dbReference type="PROSITE" id="PS00141">
    <property type="entry name" value="ASP_PROTEASE"/>
    <property type="match status" value="1"/>
</dbReference>
<dbReference type="GO" id="GO:0003964">
    <property type="term" value="F:RNA-directed DNA polymerase activity"/>
    <property type="evidence" value="ECO:0007669"/>
    <property type="project" value="UniProtKB-KW"/>
</dbReference>
<dbReference type="Gene3D" id="3.30.420.10">
    <property type="entry name" value="Ribonuclease H-like superfamily/Ribonuclease H"/>
    <property type="match status" value="2"/>
</dbReference>
<keyword evidence="5" id="KW-0862">Zinc</keyword>
<sequence>MAFLIRSKKIDLIQLALDLDESPDPSMSKIVLRNLIISSKYYKEKEAKELLEVITAERLETEQQQKLEQQEQLSIEKLRLEIEISRNANQSATQNNGQTSRVKSLDEIVKMVRLLTVKVPNKSDGWDYFFSSLEKAFASKMVSDELKPKVLLCMLGDKVSNLLVNLGEEELKYYESLKQVVLKEYESSPKICLENFRKAKRNSDETFSQFASRLTSMWLYYCKLREANDFESINQLIVADKMFEMLDSETATHIGVLQGEEWYKPRDLGKQCDIFYASKGKSYDEPERAKWNDSEKRSFNGSWGEQPFGEKKLDNFSSRKNFDKGQVTEIKKIACFTCGSDKHFKRDCPKNKEVDNKRLNENKVSTEGTELVDGTVAARVDVLCKVIPRRAIEDKLSKLVKTSISVDGKLVHALVDSGTEITVIKKDLVPGISVEGASTIYLKGIFGPAVKCPLVYVPIGLATGGQVNVVHQQVLCALAEVLVEDVLLPPEVLDMLGGAQSEENSLAQSSQDLRVDSGNVDETEVSSGILPEKAQEHIEDSQRNITSCQNEVGTLGTKEEEVTSEMDKGIMVADCFRSEQEGCAELALVWKHAKEGRGNYYEVDGYLFQRDKILGESIGQLVIPKCRRTEVLSLAHTSVFSRHMGPKKTLERIKYSFFWEGLRADVKKFCESCKECQLTRSVRIKDRSPITPVARPELPFQVVNMDRIGPIDPPSSKGHKYILCLVDQHTRWGEAVPLYSLSAKETCEVLLNIFSRTEIYLLSKREGFVEKNSAASWVTVLDLWKWYFCRSLTKNYAACFMSFGICMTKKVRFKIEYTSYGCNLTAQVLRMLEQFVVSRIVDIDILMQIWKNRVKQINFVLEWVRWVGSEIIPAKGKLEPDRLISRFGPVNWQPRSCDLTPLDYFLWGYVKSLVYADKPQTLDHLEDNIRRVIADIRPQMLEKFIENWTSRLDYIRASRGSRMPEIIFEISSRPLKTHYVEERCTLNLSRAQTSSRSCGVVVRRGGASSGVFLVT</sequence>
<proteinExistence type="predicted"/>
<dbReference type="InterPro" id="IPR001969">
    <property type="entry name" value="Aspartic_peptidase_AS"/>
</dbReference>
<dbReference type="InterPro" id="IPR036397">
    <property type="entry name" value="RNaseH_sf"/>
</dbReference>
<name>A0A8X6SI02_TRICX</name>
<evidence type="ECO:0000256" key="4">
    <source>
        <dbReference type="ARBA" id="ARBA00022918"/>
    </source>
</evidence>
<comment type="caution">
    <text evidence="9">The sequence shown here is derived from an EMBL/GenBank/DDBJ whole genome shotgun (WGS) entry which is preliminary data.</text>
</comment>
<dbReference type="Proteomes" id="UP000887159">
    <property type="component" value="Unassembled WGS sequence"/>
</dbReference>
<dbReference type="PANTHER" id="PTHR46888">
    <property type="entry name" value="ZINC KNUCKLE DOMAINCONTAINING PROTEIN-RELATED"/>
    <property type="match status" value="1"/>
</dbReference>
<evidence type="ECO:0000256" key="6">
    <source>
        <dbReference type="SAM" id="Coils"/>
    </source>
</evidence>
<evidence type="ECO:0000256" key="5">
    <source>
        <dbReference type="PROSITE-ProRule" id="PRU00047"/>
    </source>
</evidence>
<dbReference type="InterPro" id="IPR041588">
    <property type="entry name" value="Integrase_H2C2"/>
</dbReference>
<keyword evidence="10" id="KW-1185">Reference proteome</keyword>
<dbReference type="PROSITE" id="PS50175">
    <property type="entry name" value="ASP_PROT_RETROV"/>
    <property type="match status" value="1"/>
</dbReference>
<dbReference type="GO" id="GO:0008270">
    <property type="term" value="F:zinc ion binding"/>
    <property type="evidence" value="ECO:0007669"/>
    <property type="project" value="UniProtKB-KW"/>
</dbReference>
<dbReference type="InterPro" id="IPR012337">
    <property type="entry name" value="RNaseH-like_sf"/>
</dbReference>
<accession>A0A8X6SI02</accession>
<dbReference type="SUPFAM" id="SSF53098">
    <property type="entry name" value="Ribonuclease H-like"/>
    <property type="match status" value="1"/>
</dbReference>
<keyword evidence="5" id="KW-0479">Metal-binding</keyword>
<dbReference type="InterPro" id="IPR036875">
    <property type="entry name" value="Znf_CCHC_sf"/>
</dbReference>
<keyword evidence="5" id="KW-0863">Zinc-finger</keyword>
<evidence type="ECO:0000259" key="8">
    <source>
        <dbReference type="PROSITE" id="PS50175"/>
    </source>
</evidence>
<reference evidence="9" key="1">
    <citation type="submission" date="2020-08" db="EMBL/GenBank/DDBJ databases">
        <title>Multicomponent nature underlies the extraordinary mechanical properties of spider dragline silk.</title>
        <authorList>
            <person name="Kono N."/>
            <person name="Nakamura H."/>
            <person name="Mori M."/>
            <person name="Yoshida Y."/>
            <person name="Ohtoshi R."/>
            <person name="Malay A.D."/>
            <person name="Moran D.A.P."/>
            <person name="Tomita M."/>
            <person name="Numata K."/>
            <person name="Arakawa K."/>
        </authorList>
    </citation>
    <scope>NUCLEOTIDE SEQUENCE</scope>
</reference>
<feature type="domain" description="Peptidase A2" evidence="8">
    <location>
        <begin position="411"/>
        <end position="447"/>
    </location>
</feature>
<dbReference type="Gene3D" id="1.10.340.70">
    <property type="match status" value="1"/>
</dbReference>
<dbReference type="FunFam" id="1.10.340.70:FF:000001">
    <property type="entry name" value="Retrovirus-related Pol polyprotein from transposon gypsy-like Protein"/>
    <property type="match status" value="1"/>
</dbReference>
<dbReference type="GO" id="GO:0004190">
    <property type="term" value="F:aspartic-type endopeptidase activity"/>
    <property type="evidence" value="ECO:0007669"/>
    <property type="project" value="InterPro"/>
</dbReference>
<dbReference type="PROSITE" id="PS50158">
    <property type="entry name" value="ZF_CCHC"/>
    <property type="match status" value="1"/>
</dbReference>
<evidence type="ECO:0000313" key="9">
    <source>
        <dbReference type="EMBL" id="GFY07338.1"/>
    </source>
</evidence>
<protein>
    <submittedName>
        <fullName evidence="9">Retrovirus-related Pol polyprotein from transposon opus</fullName>
    </submittedName>
</protein>
<dbReference type="GO" id="GO:0003676">
    <property type="term" value="F:nucleic acid binding"/>
    <property type="evidence" value="ECO:0007669"/>
    <property type="project" value="InterPro"/>
</dbReference>
<evidence type="ECO:0000256" key="3">
    <source>
        <dbReference type="ARBA" id="ARBA00022801"/>
    </source>
</evidence>
<organism evidence="9 10">
    <name type="scientific">Trichonephila clavipes</name>
    <name type="common">Golden silk orbweaver</name>
    <name type="synonym">Nephila clavipes</name>
    <dbReference type="NCBI Taxonomy" id="2585209"/>
    <lineage>
        <taxon>Eukaryota</taxon>
        <taxon>Metazoa</taxon>
        <taxon>Ecdysozoa</taxon>
        <taxon>Arthropoda</taxon>
        <taxon>Chelicerata</taxon>
        <taxon>Arachnida</taxon>
        <taxon>Araneae</taxon>
        <taxon>Araneomorphae</taxon>
        <taxon>Entelegynae</taxon>
        <taxon>Araneoidea</taxon>
        <taxon>Nephilidae</taxon>
        <taxon>Trichonephila</taxon>
    </lineage>
</organism>
<evidence type="ECO:0000256" key="1">
    <source>
        <dbReference type="ARBA" id="ARBA00022679"/>
    </source>
</evidence>
<keyword evidence="2" id="KW-0548">Nucleotidyltransferase</keyword>
<feature type="domain" description="CCHC-type" evidence="7">
    <location>
        <begin position="335"/>
        <end position="350"/>
    </location>
</feature>
<keyword evidence="4" id="KW-0695">RNA-directed DNA polymerase</keyword>
<evidence type="ECO:0000259" key="7">
    <source>
        <dbReference type="PROSITE" id="PS50158"/>
    </source>
</evidence>
<evidence type="ECO:0000256" key="2">
    <source>
        <dbReference type="ARBA" id="ARBA00022695"/>
    </source>
</evidence>
<dbReference type="SUPFAM" id="SSF50630">
    <property type="entry name" value="Acid proteases"/>
    <property type="match status" value="1"/>
</dbReference>